<reference evidence="5" key="1">
    <citation type="submission" date="2014-06" db="EMBL/GenBank/DDBJ databases">
        <title>Key roles for freshwater Actinobacteria revealed by deep metagenomic sequencing.</title>
        <authorList>
            <person name="Ghai R."/>
            <person name="Mizuno C.M."/>
            <person name="Picazo A."/>
            <person name="Camacho A."/>
            <person name="Rodriguez-Valera F."/>
        </authorList>
    </citation>
    <scope>NUCLEOTIDE SEQUENCE</scope>
</reference>
<dbReference type="InterPro" id="IPR039424">
    <property type="entry name" value="SBP_5"/>
</dbReference>
<keyword evidence="3" id="KW-0732">Signal</keyword>
<dbReference type="Pfam" id="PF00496">
    <property type="entry name" value="SBP_bac_5"/>
    <property type="match status" value="1"/>
</dbReference>
<evidence type="ECO:0000256" key="3">
    <source>
        <dbReference type="ARBA" id="ARBA00022729"/>
    </source>
</evidence>
<dbReference type="GO" id="GO:1904680">
    <property type="term" value="F:peptide transmembrane transporter activity"/>
    <property type="evidence" value="ECO:0007669"/>
    <property type="project" value="TreeGrafter"/>
</dbReference>
<dbReference type="Gene3D" id="3.10.105.10">
    <property type="entry name" value="Dipeptide-binding Protein, Domain 3"/>
    <property type="match status" value="1"/>
</dbReference>
<dbReference type="EMBL" id="JNSL01000223">
    <property type="protein sequence ID" value="KGA12103.1"/>
    <property type="molecule type" value="Genomic_DNA"/>
</dbReference>
<evidence type="ECO:0000259" key="4">
    <source>
        <dbReference type="Pfam" id="PF00496"/>
    </source>
</evidence>
<accession>A0A094S304</accession>
<dbReference type="AlphaFoldDB" id="A0A094S304"/>
<gene>
    <name evidence="5" type="ORF">GM51_21895</name>
</gene>
<sequence>MKVSMKRGLIGVLTATSLAAGLLVGIAPAHAAKGANCQVNTPITKAQCDFITVALIGKVVTLDPNNPSRTSNPNYVTRLLVQGQMFRYDIKGVAQPDLVDKYTVSKDGLTYTMTLRTMKYSDGVTPVTADDAVFSWEYSQKNVPGFNSVTSVVAKDAKTVVYTLKEPFSDFPRALAGIYGVVNSRSKAEGNAAYWKNPLSAGPFKIKKWVEGSDEFLVEANKNYWAKPAVKEIRFLAVPDPVTRVLALKQGTIDYAFDLPASIGRATLGDKTKFRAQPFQLAGNFSIDFNLVKSVGTPWANPKVRQAMSYALDRKQFSDLAFNGDVTPSCALTFPSHPNYLCVKPGGIKQDLAKAKALMAEAGTTGFPIRLSVFNRPGWADAAAVIASQWAKIGIVATVAAEPDAVGAAGQNNGTFEVQLSGYGSTWLSGGLATYMGSKGAWTGWSKSKFDDSLIVDYDAAQGKAAQQAVLKKIEQLIWDESAHLMVGQRSGWGASRLPAGIFQNQTANDQYTVLQTPALGAKKK</sequence>
<dbReference type="Gene3D" id="3.40.190.10">
    <property type="entry name" value="Periplasmic binding protein-like II"/>
    <property type="match status" value="1"/>
</dbReference>
<proteinExistence type="inferred from homology"/>
<keyword evidence="2" id="KW-0813">Transport</keyword>
<evidence type="ECO:0000256" key="1">
    <source>
        <dbReference type="ARBA" id="ARBA00005695"/>
    </source>
</evidence>
<dbReference type="PIRSF" id="PIRSF002741">
    <property type="entry name" value="MppA"/>
    <property type="match status" value="1"/>
</dbReference>
<dbReference type="GO" id="GO:0015833">
    <property type="term" value="P:peptide transport"/>
    <property type="evidence" value="ECO:0007669"/>
    <property type="project" value="TreeGrafter"/>
</dbReference>
<comment type="caution">
    <text evidence="5">The sequence shown here is derived from an EMBL/GenBank/DDBJ whole genome shotgun (WGS) entry which is preliminary data.</text>
</comment>
<evidence type="ECO:0000256" key="2">
    <source>
        <dbReference type="ARBA" id="ARBA00022448"/>
    </source>
</evidence>
<organism evidence="5">
    <name type="scientific">freshwater metagenome</name>
    <dbReference type="NCBI Taxonomy" id="449393"/>
    <lineage>
        <taxon>unclassified sequences</taxon>
        <taxon>metagenomes</taxon>
        <taxon>ecological metagenomes</taxon>
    </lineage>
</organism>
<dbReference type="CDD" id="cd00995">
    <property type="entry name" value="PBP2_NikA_DppA_OppA_like"/>
    <property type="match status" value="1"/>
</dbReference>
<dbReference type="PANTHER" id="PTHR30290:SF9">
    <property type="entry name" value="OLIGOPEPTIDE-BINDING PROTEIN APPA"/>
    <property type="match status" value="1"/>
</dbReference>
<protein>
    <recommendedName>
        <fullName evidence="4">Solute-binding protein family 5 domain-containing protein</fullName>
    </recommendedName>
</protein>
<dbReference type="SUPFAM" id="SSF53850">
    <property type="entry name" value="Periplasmic binding protein-like II"/>
    <property type="match status" value="1"/>
</dbReference>
<dbReference type="GO" id="GO:0042597">
    <property type="term" value="C:periplasmic space"/>
    <property type="evidence" value="ECO:0007669"/>
    <property type="project" value="UniProtKB-ARBA"/>
</dbReference>
<dbReference type="GO" id="GO:0043190">
    <property type="term" value="C:ATP-binding cassette (ABC) transporter complex"/>
    <property type="evidence" value="ECO:0007669"/>
    <property type="project" value="InterPro"/>
</dbReference>
<dbReference type="PANTHER" id="PTHR30290">
    <property type="entry name" value="PERIPLASMIC BINDING COMPONENT OF ABC TRANSPORTER"/>
    <property type="match status" value="1"/>
</dbReference>
<feature type="domain" description="Solute-binding protein family 5" evidence="4">
    <location>
        <begin position="95"/>
        <end position="430"/>
    </location>
</feature>
<evidence type="ECO:0000313" key="5">
    <source>
        <dbReference type="EMBL" id="KGA12103.1"/>
    </source>
</evidence>
<dbReference type="InterPro" id="IPR030678">
    <property type="entry name" value="Peptide/Ni-bd"/>
</dbReference>
<dbReference type="InterPro" id="IPR000914">
    <property type="entry name" value="SBP_5_dom"/>
</dbReference>
<comment type="similarity">
    <text evidence="1">Belongs to the bacterial solute-binding protein 5 family.</text>
</comment>
<name>A0A094S304_9ZZZZ</name>